<dbReference type="PANTHER" id="PTHR33992">
    <property type="entry name" value="RIBONUCLEASE P PROTEIN COMPONENT"/>
    <property type="match status" value="1"/>
</dbReference>
<name>A0A9D2KPC4_9BACT</name>
<evidence type="ECO:0000256" key="7">
    <source>
        <dbReference type="HAMAP-Rule" id="MF_00227"/>
    </source>
</evidence>
<dbReference type="PANTHER" id="PTHR33992:SF1">
    <property type="entry name" value="RIBONUCLEASE P PROTEIN COMPONENT"/>
    <property type="match status" value="1"/>
</dbReference>
<keyword evidence="4 7" id="KW-0255">Endonuclease</keyword>
<comment type="function">
    <text evidence="1 7">RNaseP catalyzes the removal of the 5'-leader sequence from pre-tRNA to produce the mature 5'-terminus. It can also cleave other RNA substrates such as 4.5S RNA. The protein component plays an auxiliary but essential role in vivo by binding to the 5'-leader sequence and broadening the substrate specificity of the ribozyme.</text>
</comment>
<keyword evidence="5 7" id="KW-0378">Hydrolase</keyword>
<evidence type="ECO:0000313" key="9">
    <source>
        <dbReference type="EMBL" id="HJA78627.1"/>
    </source>
</evidence>
<dbReference type="EMBL" id="DWZD01000020">
    <property type="protein sequence ID" value="HJA78627.1"/>
    <property type="molecule type" value="Genomic_DNA"/>
</dbReference>
<evidence type="ECO:0000256" key="3">
    <source>
        <dbReference type="ARBA" id="ARBA00022722"/>
    </source>
</evidence>
<gene>
    <name evidence="7 9" type="primary">rnpA</name>
    <name evidence="9" type="ORF">H9784_03500</name>
</gene>
<evidence type="ECO:0000313" key="10">
    <source>
        <dbReference type="Proteomes" id="UP000823821"/>
    </source>
</evidence>
<dbReference type="InterPro" id="IPR014721">
    <property type="entry name" value="Ribsml_uS5_D2-typ_fold_subgr"/>
</dbReference>
<keyword evidence="3 7" id="KW-0540">Nuclease</keyword>
<reference evidence="9" key="2">
    <citation type="submission" date="2021-04" db="EMBL/GenBank/DDBJ databases">
        <authorList>
            <person name="Gilroy R."/>
        </authorList>
    </citation>
    <scope>NUCLEOTIDE SEQUENCE</scope>
    <source>
        <strain evidence="9">5032</strain>
    </source>
</reference>
<organism evidence="9 10">
    <name type="scientific">Candidatus Desulfovibrio intestinavium</name>
    <dbReference type="NCBI Taxonomy" id="2838534"/>
    <lineage>
        <taxon>Bacteria</taxon>
        <taxon>Pseudomonadati</taxon>
        <taxon>Thermodesulfobacteriota</taxon>
        <taxon>Desulfovibrionia</taxon>
        <taxon>Desulfovibrionales</taxon>
        <taxon>Desulfovibrionaceae</taxon>
        <taxon>Desulfovibrio</taxon>
    </lineage>
</organism>
<evidence type="ECO:0000256" key="5">
    <source>
        <dbReference type="ARBA" id="ARBA00022801"/>
    </source>
</evidence>
<dbReference type="NCBIfam" id="TIGR00188">
    <property type="entry name" value="rnpA"/>
    <property type="match status" value="1"/>
</dbReference>
<dbReference type="InterPro" id="IPR000100">
    <property type="entry name" value="RNase_P"/>
</dbReference>
<keyword evidence="6 7" id="KW-0694">RNA-binding</keyword>
<dbReference type="GO" id="GO:0004526">
    <property type="term" value="F:ribonuclease P activity"/>
    <property type="evidence" value="ECO:0007669"/>
    <property type="project" value="UniProtKB-UniRule"/>
</dbReference>
<comment type="caution">
    <text evidence="9">The sequence shown here is derived from an EMBL/GenBank/DDBJ whole genome shotgun (WGS) entry which is preliminary data.</text>
</comment>
<dbReference type="Proteomes" id="UP000823821">
    <property type="component" value="Unassembled WGS sequence"/>
</dbReference>
<evidence type="ECO:0000256" key="6">
    <source>
        <dbReference type="ARBA" id="ARBA00022884"/>
    </source>
</evidence>
<accession>A0A9D2KPC4</accession>
<dbReference type="GO" id="GO:0001682">
    <property type="term" value="P:tRNA 5'-leader removal"/>
    <property type="evidence" value="ECO:0007669"/>
    <property type="project" value="UniProtKB-UniRule"/>
</dbReference>
<comment type="catalytic activity">
    <reaction evidence="7">
        <text>Endonucleolytic cleavage of RNA, removing 5'-extranucleotides from tRNA precursor.</text>
        <dbReference type="EC" id="3.1.26.5"/>
    </reaction>
</comment>
<dbReference type="InterPro" id="IPR020568">
    <property type="entry name" value="Ribosomal_Su5_D2-typ_SF"/>
</dbReference>
<evidence type="ECO:0000256" key="8">
    <source>
        <dbReference type="NCBIfam" id="TIGR00188"/>
    </source>
</evidence>
<dbReference type="SUPFAM" id="SSF54211">
    <property type="entry name" value="Ribosomal protein S5 domain 2-like"/>
    <property type="match status" value="1"/>
</dbReference>
<keyword evidence="2 7" id="KW-0819">tRNA processing</keyword>
<protein>
    <recommendedName>
        <fullName evidence="7 8">Ribonuclease P protein component</fullName>
        <shortName evidence="7">RNase P protein</shortName>
        <shortName evidence="7">RNaseP protein</shortName>
        <ecNumber evidence="7 8">3.1.26.5</ecNumber>
    </recommendedName>
    <alternativeName>
        <fullName evidence="7">Protein C5</fullName>
    </alternativeName>
</protein>
<dbReference type="GO" id="GO:0030677">
    <property type="term" value="C:ribonuclease P complex"/>
    <property type="evidence" value="ECO:0007669"/>
    <property type="project" value="TreeGrafter"/>
</dbReference>
<dbReference type="Pfam" id="PF00825">
    <property type="entry name" value="Ribonuclease_P"/>
    <property type="match status" value="1"/>
</dbReference>
<comment type="similarity">
    <text evidence="7">Belongs to the RnpA family.</text>
</comment>
<dbReference type="InterPro" id="IPR020539">
    <property type="entry name" value="RNase_P_CS"/>
</dbReference>
<dbReference type="AlphaFoldDB" id="A0A9D2KPC4"/>
<comment type="subunit">
    <text evidence="7">Consists of a catalytic RNA component (M1 or rnpB) and a protein subunit.</text>
</comment>
<evidence type="ECO:0000256" key="1">
    <source>
        <dbReference type="ARBA" id="ARBA00002663"/>
    </source>
</evidence>
<dbReference type="GO" id="GO:0000049">
    <property type="term" value="F:tRNA binding"/>
    <property type="evidence" value="ECO:0007669"/>
    <property type="project" value="UniProtKB-UniRule"/>
</dbReference>
<dbReference type="GO" id="GO:0042781">
    <property type="term" value="F:3'-tRNA processing endoribonuclease activity"/>
    <property type="evidence" value="ECO:0007669"/>
    <property type="project" value="TreeGrafter"/>
</dbReference>
<dbReference type="HAMAP" id="MF_00227">
    <property type="entry name" value="RNase_P"/>
    <property type="match status" value="1"/>
</dbReference>
<reference evidence="9" key="1">
    <citation type="journal article" date="2021" name="PeerJ">
        <title>Extensive microbial diversity within the chicken gut microbiome revealed by metagenomics and culture.</title>
        <authorList>
            <person name="Gilroy R."/>
            <person name="Ravi A."/>
            <person name="Getino M."/>
            <person name="Pursley I."/>
            <person name="Horton D.L."/>
            <person name="Alikhan N.F."/>
            <person name="Baker D."/>
            <person name="Gharbi K."/>
            <person name="Hall N."/>
            <person name="Watson M."/>
            <person name="Adriaenssens E.M."/>
            <person name="Foster-Nyarko E."/>
            <person name="Jarju S."/>
            <person name="Secka A."/>
            <person name="Antonio M."/>
            <person name="Oren A."/>
            <person name="Chaudhuri R.R."/>
            <person name="La Ragione R."/>
            <person name="Hildebrand F."/>
            <person name="Pallen M.J."/>
        </authorList>
    </citation>
    <scope>NUCLEOTIDE SEQUENCE</scope>
    <source>
        <strain evidence="9">5032</strain>
    </source>
</reference>
<sequence>MARQCLPKEGRIRRHADYALCYAQGRRHHSGNFIVFILPRPGSGITRVGTAVSRKVGKAVTRNRLKRLLREFYRLHQALLPCDSDVVTVAKKHAGQSELTLERVCDELKPLLQRQRRRRQEAPAETDA</sequence>
<evidence type="ECO:0000256" key="4">
    <source>
        <dbReference type="ARBA" id="ARBA00022759"/>
    </source>
</evidence>
<evidence type="ECO:0000256" key="2">
    <source>
        <dbReference type="ARBA" id="ARBA00022694"/>
    </source>
</evidence>
<dbReference type="PROSITE" id="PS00648">
    <property type="entry name" value="RIBONUCLEASE_P"/>
    <property type="match status" value="1"/>
</dbReference>
<dbReference type="Gene3D" id="3.30.230.10">
    <property type="match status" value="1"/>
</dbReference>
<proteinExistence type="inferred from homology"/>
<dbReference type="EC" id="3.1.26.5" evidence="7 8"/>